<reference evidence="1 2" key="1">
    <citation type="submission" date="2018-03" db="EMBL/GenBank/DDBJ databases">
        <title>Marinobacter brunus sp. nov., a marine bacterium of Gamma-proteobacteria isolated from the surface seawater of the South China Sea.</title>
        <authorList>
            <person name="Cheng H."/>
            <person name="Wu Y.-H."/>
            <person name="Xamxidin M."/>
            <person name="Xu X.-W."/>
        </authorList>
    </citation>
    <scope>NUCLEOTIDE SEQUENCE [LARGE SCALE GENOMIC DNA]</scope>
    <source>
        <strain evidence="1 2">JCM 30472</strain>
    </source>
</reference>
<dbReference type="EMBL" id="PXNN01000009">
    <property type="protein sequence ID" value="PSF09085.1"/>
    <property type="molecule type" value="Genomic_DNA"/>
</dbReference>
<evidence type="ECO:0000313" key="2">
    <source>
        <dbReference type="Proteomes" id="UP000238385"/>
    </source>
</evidence>
<dbReference type="Proteomes" id="UP000238385">
    <property type="component" value="Unassembled WGS sequence"/>
</dbReference>
<sequence length="80" mass="8844">MPVEVVPVVRLVSLAFRSEAAVEGHRREALQMELMRTVAMAPMLHLKEATVVLRAELHFSFLVEMVHPVNRQVAAVGGLA</sequence>
<dbReference type="AlphaFoldDB" id="A0A2T1KG45"/>
<proteinExistence type="predicted"/>
<comment type="caution">
    <text evidence="1">The sequence shown here is derived from an EMBL/GenBank/DDBJ whole genome shotgun (WGS) entry which is preliminary data.</text>
</comment>
<gene>
    <name evidence="1" type="ORF">C7H08_05680</name>
</gene>
<organism evidence="1 2">
    <name type="scientific">Marinobacter halophilus</name>
    <dbReference type="NCBI Taxonomy" id="1323740"/>
    <lineage>
        <taxon>Bacteria</taxon>
        <taxon>Pseudomonadati</taxon>
        <taxon>Pseudomonadota</taxon>
        <taxon>Gammaproteobacteria</taxon>
        <taxon>Pseudomonadales</taxon>
        <taxon>Marinobacteraceae</taxon>
        <taxon>Marinobacter</taxon>
    </lineage>
</organism>
<protein>
    <submittedName>
        <fullName evidence="1">Uncharacterized protein</fullName>
    </submittedName>
</protein>
<accession>A0A2T1KG45</accession>
<name>A0A2T1KG45_9GAMM</name>
<keyword evidence="2" id="KW-1185">Reference proteome</keyword>
<evidence type="ECO:0000313" key="1">
    <source>
        <dbReference type="EMBL" id="PSF09085.1"/>
    </source>
</evidence>